<comment type="caution">
    <text evidence="2">The sequence shown here is derived from an EMBL/GenBank/DDBJ whole genome shotgun (WGS) entry which is preliminary data.</text>
</comment>
<dbReference type="GO" id="GO:0006355">
    <property type="term" value="P:regulation of DNA-templated transcription"/>
    <property type="evidence" value="ECO:0007669"/>
    <property type="project" value="InterPro"/>
</dbReference>
<dbReference type="CDD" id="cd00383">
    <property type="entry name" value="trans_reg_C"/>
    <property type="match status" value="1"/>
</dbReference>
<reference evidence="2" key="1">
    <citation type="journal article" date="2018" name="Genome Biol.">
        <title>SKESA: strategic k-mer extension for scrupulous assemblies.</title>
        <authorList>
            <person name="Souvorov A."/>
            <person name="Agarwala R."/>
            <person name="Lipman D.J."/>
        </authorList>
    </citation>
    <scope>NUCLEOTIDE SEQUENCE [LARGE SCALE GENOMIC DNA]</scope>
    <source>
        <strain evidence="2">1839</strain>
    </source>
</reference>
<dbReference type="GO" id="GO:0000160">
    <property type="term" value="P:phosphorelay signal transduction system"/>
    <property type="evidence" value="ECO:0007669"/>
    <property type="project" value="InterPro"/>
</dbReference>
<accession>A0A789M9M6</accession>
<evidence type="ECO:0000256" key="1">
    <source>
        <dbReference type="ARBA" id="ARBA00023125"/>
    </source>
</evidence>
<dbReference type="InterPro" id="IPR001867">
    <property type="entry name" value="OmpR/PhoB-type_DNA-bd"/>
</dbReference>
<reference evidence="2" key="2">
    <citation type="submission" date="2020-02" db="EMBL/GenBank/DDBJ databases">
        <authorList>
            <consortium name="NCBI Pathogen Detection Project"/>
        </authorList>
    </citation>
    <scope>NUCLEOTIDE SEQUENCE</scope>
    <source>
        <strain evidence="2">1839</strain>
    </source>
</reference>
<dbReference type="PROSITE" id="PS51755">
    <property type="entry name" value="OMPR_PHOB"/>
    <property type="match status" value="1"/>
</dbReference>
<dbReference type="EMBL" id="DAAYTU010000016">
    <property type="protein sequence ID" value="HAG5771098.1"/>
    <property type="molecule type" value="Genomic_DNA"/>
</dbReference>
<dbReference type="Gene3D" id="1.10.10.10">
    <property type="entry name" value="Winged helix-like DNA-binding domain superfamily/Winged helix DNA-binding domain"/>
    <property type="match status" value="1"/>
</dbReference>
<organism evidence="2">
    <name type="scientific">Escherichia coli</name>
    <dbReference type="NCBI Taxonomy" id="562"/>
    <lineage>
        <taxon>Bacteria</taxon>
        <taxon>Pseudomonadati</taxon>
        <taxon>Pseudomonadota</taxon>
        <taxon>Gammaproteobacteria</taxon>
        <taxon>Enterobacterales</taxon>
        <taxon>Enterobacteriaceae</taxon>
        <taxon>Escherichia</taxon>
    </lineage>
</organism>
<dbReference type="InterPro" id="IPR036388">
    <property type="entry name" value="WH-like_DNA-bd_sf"/>
</dbReference>
<sequence length="565" mass="63844">MQENYGKNDSFQYIFGDFILKNNGVLLFKNKEHHIPPKELGVIILLLNADGEIVSKEEIIDKVWSSSVASDESLTRCIYALRKLLHENKQCKYIETVYGRGYRFTVPIVVVTDNEPVKSSTTLAVFPFRTEGSINIVKLHYELVQGLSKYAFCGLDILPASVTNEVIDFSSIHQFINQTGPEYYIMGQVVHYGQNWRLFVELVHAKTHKLIEHQSIDFNPENPLSILLSQLINILIEKIPNINLQSINMQQMPSLDSAVMYMNGRMEMYCYTPDSLRRAMAIFMDCVSIQPQNTMPYCCLAECYISLALLGLYNQKQAITAAMTAVETALDINPSNSQALGLLGLISGLKNKHSIAVVLFKQAHLLKPNSPDIYYYNALFCFLKGDIGKALTLIDKSLNLAPNKMGVSILKLFILYYKTSLDETISFALTLINQNNGSNPIISAMMALLMALKGHKDKAKSLLVKFDTSSNPDYISANTLYTKYLLYGDPIKTDIMKFLSRINVSSVNGIMLPLIFTAYGKKEFDKRRQQLIKDNDIWSHVLINDPRFASIKHQLKQIEVAHSVD</sequence>
<dbReference type="NCBIfam" id="NF009037">
    <property type="entry name" value="PRK12370.1"/>
    <property type="match status" value="1"/>
</dbReference>
<dbReference type="PANTHER" id="PTHR12558">
    <property type="entry name" value="CELL DIVISION CYCLE 16,23,27"/>
    <property type="match status" value="1"/>
</dbReference>
<dbReference type="SUPFAM" id="SSF48452">
    <property type="entry name" value="TPR-like"/>
    <property type="match status" value="1"/>
</dbReference>
<dbReference type="PANTHER" id="PTHR12558:SF13">
    <property type="entry name" value="CELL DIVISION CYCLE PROTEIN 27 HOMOLOG"/>
    <property type="match status" value="1"/>
</dbReference>
<evidence type="ECO:0000313" key="2">
    <source>
        <dbReference type="EMBL" id="HAG5771098.1"/>
    </source>
</evidence>
<dbReference type="Gene3D" id="1.25.40.10">
    <property type="entry name" value="Tetratricopeptide repeat domain"/>
    <property type="match status" value="1"/>
</dbReference>
<gene>
    <name evidence="2" type="ORF">GGB84_002781</name>
</gene>
<dbReference type="AlphaFoldDB" id="A0A789M9M6"/>
<dbReference type="SUPFAM" id="SSF46894">
    <property type="entry name" value="C-terminal effector domain of the bipartite response regulators"/>
    <property type="match status" value="1"/>
</dbReference>
<name>A0A789M9M6_ECOLX</name>
<proteinExistence type="predicted"/>
<protein>
    <submittedName>
        <fullName evidence="2">HilA/EilA family virulence transcriptional regulator</fullName>
    </submittedName>
</protein>
<dbReference type="SMART" id="SM00862">
    <property type="entry name" value="Trans_reg_C"/>
    <property type="match status" value="1"/>
</dbReference>
<dbReference type="InterPro" id="IPR016032">
    <property type="entry name" value="Sig_transdc_resp-reg_C-effctor"/>
</dbReference>
<keyword evidence="1" id="KW-0238">DNA-binding</keyword>
<dbReference type="InterPro" id="IPR011990">
    <property type="entry name" value="TPR-like_helical_dom_sf"/>
</dbReference>
<dbReference type="InterPro" id="IPR019734">
    <property type="entry name" value="TPR_rpt"/>
</dbReference>
<dbReference type="GO" id="GO:0003677">
    <property type="term" value="F:DNA binding"/>
    <property type="evidence" value="ECO:0007669"/>
    <property type="project" value="UniProtKB-UniRule"/>
</dbReference>
<dbReference type="Pfam" id="PF00486">
    <property type="entry name" value="Trans_reg_C"/>
    <property type="match status" value="1"/>
</dbReference>
<dbReference type="SMART" id="SM00028">
    <property type="entry name" value="TPR"/>
    <property type="match status" value="3"/>
</dbReference>